<name>A0A1M7SZ65_9BRAD</name>
<dbReference type="InterPro" id="IPR036396">
    <property type="entry name" value="Cyt_P450_sf"/>
</dbReference>
<organism evidence="4 5">
    <name type="scientific">Bradyrhizobium erythrophlei</name>
    <dbReference type="NCBI Taxonomy" id="1437360"/>
    <lineage>
        <taxon>Bacteria</taxon>
        <taxon>Pseudomonadati</taxon>
        <taxon>Pseudomonadota</taxon>
        <taxon>Alphaproteobacteria</taxon>
        <taxon>Hyphomicrobiales</taxon>
        <taxon>Nitrobacteraceae</taxon>
        <taxon>Bradyrhizobium</taxon>
    </lineage>
</organism>
<comment type="similarity">
    <text evidence="2 3">Belongs to the cytochrome P450 family.</text>
</comment>
<dbReference type="GO" id="GO:0005506">
    <property type="term" value="F:iron ion binding"/>
    <property type="evidence" value="ECO:0007669"/>
    <property type="project" value="InterPro"/>
</dbReference>
<keyword evidence="5" id="KW-1185">Reference proteome</keyword>
<dbReference type="GO" id="GO:0016705">
    <property type="term" value="F:oxidoreductase activity, acting on paired donors, with incorporation or reduction of molecular oxygen"/>
    <property type="evidence" value="ECO:0007669"/>
    <property type="project" value="InterPro"/>
</dbReference>
<evidence type="ECO:0000313" key="4">
    <source>
        <dbReference type="EMBL" id="SHN63772.1"/>
    </source>
</evidence>
<dbReference type="RefSeq" id="WP_072816524.1">
    <property type="nucleotide sequence ID" value="NZ_LT670849.1"/>
</dbReference>
<evidence type="ECO:0000256" key="1">
    <source>
        <dbReference type="ARBA" id="ARBA00001971"/>
    </source>
</evidence>
<dbReference type="PROSITE" id="PS00086">
    <property type="entry name" value="CYTOCHROME_P450"/>
    <property type="match status" value="1"/>
</dbReference>
<keyword evidence="3" id="KW-0503">Monooxygenase</keyword>
<gene>
    <name evidence="4" type="ORF">SAMN05444170_0474</name>
</gene>
<dbReference type="Pfam" id="PF00067">
    <property type="entry name" value="p450"/>
    <property type="match status" value="1"/>
</dbReference>
<dbReference type="SUPFAM" id="SSF48264">
    <property type="entry name" value="Cytochrome P450"/>
    <property type="match status" value="1"/>
</dbReference>
<dbReference type="PANTHER" id="PTHR46696">
    <property type="entry name" value="P450, PUTATIVE (EUROFUNG)-RELATED"/>
    <property type="match status" value="1"/>
</dbReference>
<proteinExistence type="inferred from homology"/>
<dbReference type="Gene3D" id="1.10.630.10">
    <property type="entry name" value="Cytochrome P450"/>
    <property type="match status" value="1"/>
</dbReference>
<evidence type="ECO:0000313" key="5">
    <source>
        <dbReference type="Proteomes" id="UP000184096"/>
    </source>
</evidence>
<evidence type="ECO:0000256" key="3">
    <source>
        <dbReference type="RuleBase" id="RU000461"/>
    </source>
</evidence>
<keyword evidence="3" id="KW-0349">Heme</keyword>
<keyword evidence="3" id="KW-0408">Iron</keyword>
<dbReference type="InterPro" id="IPR002397">
    <property type="entry name" value="Cyt_P450_B"/>
</dbReference>
<dbReference type="EMBL" id="LT670849">
    <property type="protein sequence ID" value="SHN63772.1"/>
    <property type="molecule type" value="Genomic_DNA"/>
</dbReference>
<dbReference type="CDD" id="cd11037">
    <property type="entry name" value="CYP199A2-like"/>
    <property type="match status" value="1"/>
</dbReference>
<accession>A0A1M7SZ65</accession>
<keyword evidence="3" id="KW-0479">Metal-binding</keyword>
<dbReference type="AlphaFoldDB" id="A0A1M7SZ65"/>
<dbReference type="PANTHER" id="PTHR46696:SF1">
    <property type="entry name" value="CYTOCHROME P450 YJIB-RELATED"/>
    <property type="match status" value="1"/>
</dbReference>
<protein>
    <recommendedName>
        <fullName evidence="6">Cytochrome P450</fullName>
    </recommendedName>
</protein>
<evidence type="ECO:0008006" key="6">
    <source>
        <dbReference type="Google" id="ProtNLM"/>
    </source>
</evidence>
<keyword evidence="3" id="KW-0560">Oxidoreductase</keyword>
<dbReference type="GO" id="GO:0004497">
    <property type="term" value="F:monooxygenase activity"/>
    <property type="evidence" value="ECO:0007669"/>
    <property type="project" value="UniProtKB-KW"/>
</dbReference>
<dbReference type="InterPro" id="IPR017972">
    <property type="entry name" value="Cyt_P450_CS"/>
</dbReference>
<dbReference type="PRINTS" id="PR00359">
    <property type="entry name" value="BP450"/>
</dbReference>
<reference evidence="5" key="1">
    <citation type="submission" date="2016-11" db="EMBL/GenBank/DDBJ databases">
        <authorList>
            <person name="Varghese N."/>
            <person name="Submissions S."/>
        </authorList>
    </citation>
    <scope>NUCLEOTIDE SEQUENCE [LARGE SCALE GENOMIC DNA]</scope>
    <source>
        <strain evidence="5">GAS401</strain>
    </source>
</reference>
<evidence type="ECO:0000256" key="2">
    <source>
        <dbReference type="ARBA" id="ARBA00010617"/>
    </source>
</evidence>
<sequence>MGVQATLSRPISTVDPFSHGFLGDPYPHHEALREAGPVVWLEKYGVWAMARHDQVREALTDWETYCSSAGVGLSDFRKEPPWWPPSIILEADPPLHTRTRAVLTRLLWPNAIKALRETFEREADRLIEKLVARREFDGIADLAEAYPLKVFPDAVGIPEEGRENLLRYGSMVFNSFGPHNDLLREAMTHAGPVRDWIMSKCNRAALAPRGLGMQIFDAVDGGELSEDEAGMLVRSFLSAGIDTTVYGLGNALYCLARYPDQWQTLRREPNLIRNAFEEVLRFEAPVQTFFRTTTRAIEVGGVQLGEGEKVLLFLAAANRDPRRWERSDVFDISRRAAGHMTFGTGVHGCVGQSVARLETEAILAALAKRVESFELIAEPRRRLNNTLRGFDTLPLRITALS</sequence>
<dbReference type="Proteomes" id="UP000184096">
    <property type="component" value="Chromosome I"/>
</dbReference>
<dbReference type="GO" id="GO:0020037">
    <property type="term" value="F:heme binding"/>
    <property type="evidence" value="ECO:0007669"/>
    <property type="project" value="InterPro"/>
</dbReference>
<dbReference type="InterPro" id="IPR001128">
    <property type="entry name" value="Cyt_P450"/>
</dbReference>
<dbReference type="OrthoDB" id="9801155at2"/>
<comment type="cofactor">
    <cofactor evidence="1">
        <name>heme</name>
        <dbReference type="ChEBI" id="CHEBI:30413"/>
    </cofactor>
</comment>